<dbReference type="STRING" id="1227484.C471_02860"/>
<dbReference type="Proteomes" id="UP000011514">
    <property type="component" value="Unassembled WGS sequence"/>
</dbReference>
<reference evidence="2 3" key="1">
    <citation type="journal article" date="2014" name="PLoS Genet.">
        <title>Phylogenetically driven sequencing of extremely halophilic archaea reveals strategies for static and dynamic osmo-response.</title>
        <authorList>
            <person name="Becker E.A."/>
            <person name="Seitzer P.M."/>
            <person name="Tritt A."/>
            <person name="Larsen D."/>
            <person name="Krusor M."/>
            <person name="Yao A.I."/>
            <person name="Wu D."/>
            <person name="Madern D."/>
            <person name="Eisen J.A."/>
            <person name="Darling A.E."/>
            <person name="Facciotti M.T."/>
        </authorList>
    </citation>
    <scope>NUCLEOTIDE SEQUENCE [LARGE SCALE GENOMIC DNA]</scope>
    <source>
        <strain evidence="2 3">DSM 1137</strain>
    </source>
</reference>
<evidence type="ECO:0000313" key="2">
    <source>
        <dbReference type="EMBL" id="ELZ42898.1"/>
    </source>
</evidence>
<dbReference type="RefSeq" id="WP_004046462.1">
    <property type="nucleotide sequence ID" value="NZ_AOJE01000010.1"/>
</dbReference>
<evidence type="ECO:0000256" key="1">
    <source>
        <dbReference type="SAM" id="MobiDB-lite"/>
    </source>
</evidence>
<gene>
    <name evidence="2" type="ORF">C471_02860</name>
</gene>
<feature type="compositionally biased region" description="Basic and acidic residues" evidence="1">
    <location>
        <begin position="1"/>
        <end position="20"/>
    </location>
</feature>
<feature type="compositionally biased region" description="Low complexity" evidence="1">
    <location>
        <begin position="26"/>
        <end position="41"/>
    </location>
</feature>
<dbReference type="PATRIC" id="fig|1227484.4.peg.586"/>
<sequence>MSGERSESDGDDGNGEHADPLDAAGVDPAVPESAADAAGEAFAEDDEVRAFLREVAADVRGDSSESKQLSAILYRVSDLYDPDEQTSPEEIYLNVRHIMKIKEQGGIER</sequence>
<dbReference type="eggNOG" id="arCOG06406">
    <property type="taxonomic scope" value="Archaea"/>
</dbReference>
<protein>
    <submittedName>
        <fullName evidence="2">Uncharacterized protein</fullName>
    </submittedName>
</protein>
<keyword evidence="3" id="KW-1185">Reference proteome</keyword>
<dbReference type="Pfam" id="PF25931">
    <property type="entry name" value="DUF7976"/>
    <property type="match status" value="1"/>
</dbReference>
<evidence type="ECO:0000313" key="3">
    <source>
        <dbReference type="Proteomes" id="UP000011514"/>
    </source>
</evidence>
<feature type="region of interest" description="Disordered" evidence="1">
    <location>
        <begin position="1"/>
        <end position="42"/>
    </location>
</feature>
<organism evidence="2 3">
    <name type="scientific">Halorubrum saccharovorum DSM 1137</name>
    <dbReference type="NCBI Taxonomy" id="1227484"/>
    <lineage>
        <taxon>Archaea</taxon>
        <taxon>Methanobacteriati</taxon>
        <taxon>Methanobacteriota</taxon>
        <taxon>Stenosarchaea group</taxon>
        <taxon>Halobacteria</taxon>
        <taxon>Halobacteriales</taxon>
        <taxon>Haloferacaceae</taxon>
        <taxon>Halorubrum</taxon>
    </lineage>
</organism>
<dbReference type="OrthoDB" id="167123at2157"/>
<proteinExistence type="predicted"/>
<name>M0E7A5_9EURY</name>
<dbReference type="AlphaFoldDB" id="M0E7A5"/>
<dbReference type="InterPro" id="IPR058282">
    <property type="entry name" value="DUF7976"/>
</dbReference>
<comment type="caution">
    <text evidence="2">The sequence shown here is derived from an EMBL/GenBank/DDBJ whole genome shotgun (WGS) entry which is preliminary data.</text>
</comment>
<dbReference type="EMBL" id="AOJE01000010">
    <property type="protein sequence ID" value="ELZ42898.1"/>
    <property type="molecule type" value="Genomic_DNA"/>
</dbReference>
<accession>M0E7A5</accession>